<feature type="region of interest" description="Disordered" evidence="1">
    <location>
        <begin position="1"/>
        <end position="24"/>
    </location>
</feature>
<proteinExistence type="predicted"/>
<feature type="region of interest" description="Disordered" evidence="1">
    <location>
        <begin position="189"/>
        <end position="221"/>
    </location>
</feature>
<accession>A0A8K0XMQ2</accession>
<evidence type="ECO:0000256" key="1">
    <source>
        <dbReference type="SAM" id="MobiDB-lite"/>
    </source>
</evidence>
<evidence type="ECO:0000313" key="2">
    <source>
        <dbReference type="EMBL" id="KAH8094517.1"/>
    </source>
</evidence>
<dbReference type="Proteomes" id="UP000813824">
    <property type="component" value="Unassembled WGS sequence"/>
</dbReference>
<reference evidence="2" key="1">
    <citation type="journal article" date="2021" name="New Phytol.">
        <title>Evolutionary innovations through gain and loss of genes in the ectomycorrhizal Boletales.</title>
        <authorList>
            <person name="Wu G."/>
            <person name="Miyauchi S."/>
            <person name="Morin E."/>
            <person name="Kuo A."/>
            <person name="Drula E."/>
            <person name="Varga T."/>
            <person name="Kohler A."/>
            <person name="Feng B."/>
            <person name="Cao Y."/>
            <person name="Lipzen A."/>
            <person name="Daum C."/>
            <person name="Hundley H."/>
            <person name="Pangilinan J."/>
            <person name="Johnson J."/>
            <person name="Barry K."/>
            <person name="LaButti K."/>
            <person name="Ng V."/>
            <person name="Ahrendt S."/>
            <person name="Min B."/>
            <person name="Choi I.G."/>
            <person name="Park H."/>
            <person name="Plett J.M."/>
            <person name="Magnuson J."/>
            <person name="Spatafora J.W."/>
            <person name="Nagy L.G."/>
            <person name="Henrissat B."/>
            <person name="Grigoriev I.V."/>
            <person name="Yang Z.L."/>
            <person name="Xu J."/>
            <person name="Martin F.M."/>
        </authorList>
    </citation>
    <scope>NUCLEOTIDE SEQUENCE</scope>
    <source>
        <strain evidence="2">KKN 215</strain>
    </source>
</reference>
<gene>
    <name evidence="2" type="ORF">BXZ70DRAFT_1010112</name>
</gene>
<evidence type="ECO:0000313" key="3">
    <source>
        <dbReference type="Proteomes" id="UP000813824"/>
    </source>
</evidence>
<dbReference type="EMBL" id="JAEVFJ010000026">
    <property type="protein sequence ID" value="KAH8094517.1"/>
    <property type="molecule type" value="Genomic_DNA"/>
</dbReference>
<name>A0A8K0XMQ2_9AGAR</name>
<sequence length="360" mass="39099">MSQYSSTPAHISEDDGVSYDTQRNPPVVQRFDAVTNYPLTAPPSSDFHPNTFDFWNELDFDAQASSSVDPAWLDNISCSGNKELAMLMPDEFDKDIEALANFDHAFKSAAVPPSLGDDFYNFGSHGAFQLVGNSIQYADQLQSDMRSSTAPSTSAASASTSISNSSFGSDWLSLCDPYQISDDGGASEYLESHYGSVPGPSPFPSGGGPVNQESESFGEEKLSGSTSLHAFELDSALRVPALDNTAAAGTLGTQQDEPEKGWACPECPQRKYLSVLNITRPSHAAYFKAARESRTWWRTWLLIFRRKNVADMPASTPDVSVRTPASTTSDAMPMTLMWTWCRPAKSIADITHILAAELAT</sequence>
<organism evidence="2 3">
    <name type="scientific">Cristinia sonorae</name>
    <dbReference type="NCBI Taxonomy" id="1940300"/>
    <lineage>
        <taxon>Eukaryota</taxon>
        <taxon>Fungi</taxon>
        <taxon>Dikarya</taxon>
        <taxon>Basidiomycota</taxon>
        <taxon>Agaricomycotina</taxon>
        <taxon>Agaricomycetes</taxon>
        <taxon>Agaricomycetidae</taxon>
        <taxon>Agaricales</taxon>
        <taxon>Pleurotineae</taxon>
        <taxon>Stephanosporaceae</taxon>
        <taxon>Cristinia</taxon>
    </lineage>
</organism>
<protein>
    <submittedName>
        <fullName evidence="2">Uncharacterized protein</fullName>
    </submittedName>
</protein>
<comment type="caution">
    <text evidence="2">The sequence shown here is derived from an EMBL/GenBank/DDBJ whole genome shotgun (WGS) entry which is preliminary data.</text>
</comment>
<keyword evidence="3" id="KW-1185">Reference proteome</keyword>
<dbReference type="AlphaFoldDB" id="A0A8K0XMQ2"/>